<dbReference type="GO" id="GO:0006351">
    <property type="term" value="P:DNA-templated transcription"/>
    <property type="evidence" value="ECO:0007669"/>
    <property type="project" value="InterPro"/>
</dbReference>
<dbReference type="PROSITE" id="PS50157">
    <property type="entry name" value="ZINC_FINGER_C2H2_2"/>
    <property type="match status" value="2"/>
</dbReference>
<reference evidence="10 11" key="1">
    <citation type="submission" date="2015-06" db="EMBL/GenBank/DDBJ databases">
        <title>Talaromyces atroroseus IBT 11181 draft genome.</title>
        <authorList>
            <person name="Rasmussen K.B."/>
            <person name="Rasmussen S."/>
            <person name="Petersen B."/>
            <person name="Sicheritz-Ponten T."/>
            <person name="Mortensen U.H."/>
            <person name="Thrane U."/>
        </authorList>
    </citation>
    <scope>NUCLEOTIDE SEQUENCE [LARGE SCALE GENOMIC DNA]</scope>
    <source>
        <strain evidence="10 11">IBT 11181</strain>
    </source>
</reference>
<dbReference type="SMART" id="SM00355">
    <property type="entry name" value="ZnF_C2H2"/>
    <property type="match status" value="2"/>
</dbReference>
<keyword evidence="6" id="KW-0539">Nucleus</keyword>
<dbReference type="EMBL" id="LFMY01000001">
    <property type="protein sequence ID" value="OKL64427.1"/>
    <property type="molecule type" value="Genomic_DNA"/>
</dbReference>
<evidence type="ECO:0000256" key="8">
    <source>
        <dbReference type="SAM" id="MobiDB-lite"/>
    </source>
</evidence>
<dbReference type="GeneID" id="31000606"/>
<dbReference type="CDD" id="cd12148">
    <property type="entry name" value="fungal_TF_MHR"/>
    <property type="match status" value="1"/>
</dbReference>
<evidence type="ECO:0000256" key="7">
    <source>
        <dbReference type="PROSITE-ProRule" id="PRU00042"/>
    </source>
</evidence>
<dbReference type="Pfam" id="PF04082">
    <property type="entry name" value="Fungal_trans"/>
    <property type="match status" value="1"/>
</dbReference>
<evidence type="ECO:0000313" key="11">
    <source>
        <dbReference type="Proteomes" id="UP000214365"/>
    </source>
</evidence>
<feature type="compositionally biased region" description="Polar residues" evidence="8">
    <location>
        <begin position="105"/>
        <end position="114"/>
    </location>
</feature>
<organism evidence="10 11">
    <name type="scientific">Talaromyces atroroseus</name>
    <dbReference type="NCBI Taxonomy" id="1441469"/>
    <lineage>
        <taxon>Eukaryota</taxon>
        <taxon>Fungi</taxon>
        <taxon>Dikarya</taxon>
        <taxon>Ascomycota</taxon>
        <taxon>Pezizomycotina</taxon>
        <taxon>Eurotiomycetes</taxon>
        <taxon>Eurotiomycetidae</taxon>
        <taxon>Eurotiales</taxon>
        <taxon>Trichocomaceae</taxon>
        <taxon>Talaromyces</taxon>
        <taxon>Talaromyces sect. Trachyspermi</taxon>
    </lineage>
</organism>
<dbReference type="PROSITE" id="PS00028">
    <property type="entry name" value="ZINC_FINGER_C2H2_1"/>
    <property type="match status" value="2"/>
</dbReference>
<evidence type="ECO:0000256" key="2">
    <source>
        <dbReference type="ARBA" id="ARBA00022723"/>
    </source>
</evidence>
<dbReference type="InterPro" id="IPR051059">
    <property type="entry name" value="VerF-like"/>
</dbReference>
<feature type="domain" description="C2H2-type" evidence="9">
    <location>
        <begin position="38"/>
        <end position="65"/>
    </location>
</feature>
<dbReference type="SUPFAM" id="SSF57667">
    <property type="entry name" value="beta-beta-alpha zinc fingers"/>
    <property type="match status" value="1"/>
</dbReference>
<dbReference type="InterPro" id="IPR036236">
    <property type="entry name" value="Znf_C2H2_sf"/>
</dbReference>
<dbReference type="GO" id="GO:0008270">
    <property type="term" value="F:zinc ion binding"/>
    <property type="evidence" value="ECO:0007669"/>
    <property type="project" value="UniProtKB-KW"/>
</dbReference>
<keyword evidence="5" id="KW-0862">Zinc</keyword>
<dbReference type="Gene3D" id="3.30.160.60">
    <property type="entry name" value="Classic Zinc Finger"/>
    <property type="match status" value="1"/>
</dbReference>
<dbReference type="GO" id="GO:0000785">
    <property type="term" value="C:chromatin"/>
    <property type="evidence" value="ECO:0007669"/>
    <property type="project" value="TreeGrafter"/>
</dbReference>
<keyword evidence="11" id="KW-1185">Reference proteome</keyword>
<dbReference type="OrthoDB" id="1405595at2759"/>
<comment type="subcellular location">
    <subcellularLocation>
        <location evidence="1">Nucleus</location>
    </subcellularLocation>
</comment>
<dbReference type="RefSeq" id="XP_020124548.1">
    <property type="nucleotide sequence ID" value="XM_020260703.1"/>
</dbReference>
<evidence type="ECO:0000256" key="3">
    <source>
        <dbReference type="ARBA" id="ARBA00022737"/>
    </source>
</evidence>
<name>A0A225BEG7_TALAT</name>
<feature type="region of interest" description="Disordered" evidence="8">
    <location>
        <begin position="103"/>
        <end position="156"/>
    </location>
</feature>
<accession>A0A225BEG7</accession>
<evidence type="ECO:0000259" key="9">
    <source>
        <dbReference type="PROSITE" id="PS50157"/>
    </source>
</evidence>
<dbReference type="PANTHER" id="PTHR40626:SF18">
    <property type="entry name" value="NICOTINATE CATABOLISM CLUSTER-SPECIFIC TRANSCRIPTION FACTOR"/>
    <property type="match status" value="1"/>
</dbReference>
<dbReference type="Proteomes" id="UP000214365">
    <property type="component" value="Unassembled WGS sequence"/>
</dbReference>
<proteinExistence type="predicted"/>
<evidence type="ECO:0000256" key="1">
    <source>
        <dbReference type="ARBA" id="ARBA00004123"/>
    </source>
</evidence>
<evidence type="ECO:0000313" key="10">
    <source>
        <dbReference type="EMBL" id="OKL64427.1"/>
    </source>
</evidence>
<gene>
    <name evidence="10" type="ORF">UA08_00851</name>
</gene>
<keyword evidence="3" id="KW-0677">Repeat</keyword>
<dbReference type="PANTHER" id="PTHR40626">
    <property type="entry name" value="MIP31509P"/>
    <property type="match status" value="1"/>
</dbReference>
<dbReference type="InterPro" id="IPR007219">
    <property type="entry name" value="XnlR_reg_dom"/>
</dbReference>
<protein>
    <recommendedName>
        <fullName evidence="9">C2H2-type domain-containing protein</fullName>
    </recommendedName>
</protein>
<sequence length="625" mass="71270">MPTDSRKLHRCTVPGCGKAFTRVSHLQRHALNHTEVKWHCHRCDTFFKRIDLLERHKERHSRKDALAGGPGLGTLQARRKIICGADLCNDSLQEEDLEKIRRLQANESKSTQRIPKSDDGEPIDNGTGIDLGANSTHQHETPKEPPPPPAAASAAAAISPTNALDRGDMNYDTSFDSPHFDLMEPSFSPRYTLAEVHWDNMDYLSPNNVAREEVLNLLAEIQSVYENRSLVDEINAALSLVEMQEYLRLFVQKFNLSYPLIHIPTLEVAKTESILLLSMIILGASYKTKDSHRMSVRLYDAIVPYILSGLTSIPVPTLSTLQAFLILESYGMYRAGPYQREMAMLIHTLLFNTIRRISRYHVRGGIMLPKHLKRPINWEEFAYAEQYKRLILFVFMWDTQNVSCYSFMPSMSTHTIQVPHPCTEEAWTAPCPSAWQRIMEAHDEPPDFGDTMKWLVEDNEKLQSIRLDYLRLTLLLHGLMSMCNDMIHFDNRSIYLGDLEEQEVSWRPWRKRMTSALGTWKIKYDALAMATMQTHIVINGDIRQLLGAAGAKAIFGHAVTLDDHQESYRWVKIIGMLTGYSIIPGALSSERSHVGLSTILEVKGDLLLSALMSEDLQCHRKHLRH</sequence>
<dbReference type="GO" id="GO:0000978">
    <property type="term" value="F:RNA polymerase II cis-regulatory region sequence-specific DNA binding"/>
    <property type="evidence" value="ECO:0007669"/>
    <property type="project" value="InterPro"/>
</dbReference>
<keyword evidence="2" id="KW-0479">Metal-binding</keyword>
<comment type="caution">
    <text evidence="10">The sequence shown here is derived from an EMBL/GenBank/DDBJ whole genome shotgun (WGS) entry which is preliminary data.</text>
</comment>
<dbReference type="STRING" id="1441469.A0A225BEG7"/>
<feature type="domain" description="C2H2-type" evidence="9">
    <location>
        <begin position="9"/>
        <end position="38"/>
    </location>
</feature>
<evidence type="ECO:0000256" key="6">
    <source>
        <dbReference type="ARBA" id="ARBA00023242"/>
    </source>
</evidence>
<dbReference type="InterPro" id="IPR013087">
    <property type="entry name" value="Znf_C2H2_type"/>
</dbReference>
<dbReference type="AlphaFoldDB" id="A0A225BEG7"/>
<keyword evidence="4 7" id="KW-0863">Zinc-finger</keyword>
<evidence type="ECO:0000256" key="4">
    <source>
        <dbReference type="ARBA" id="ARBA00022771"/>
    </source>
</evidence>
<evidence type="ECO:0000256" key="5">
    <source>
        <dbReference type="ARBA" id="ARBA00022833"/>
    </source>
</evidence>
<dbReference type="Pfam" id="PF00096">
    <property type="entry name" value="zf-C2H2"/>
    <property type="match status" value="1"/>
</dbReference>
<dbReference type="GO" id="GO:0005634">
    <property type="term" value="C:nucleus"/>
    <property type="evidence" value="ECO:0007669"/>
    <property type="project" value="UniProtKB-SubCell"/>
</dbReference>
<dbReference type="GO" id="GO:0000981">
    <property type="term" value="F:DNA-binding transcription factor activity, RNA polymerase II-specific"/>
    <property type="evidence" value="ECO:0007669"/>
    <property type="project" value="InterPro"/>
</dbReference>